<evidence type="ECO:0000313" key="2">
    <source>
        <dbReference type="Proteomes" id="UP000249393"/>
    </source>
</evidence>
<name>A0A2W5V0E7_9CAUL</name>
<comment type="caution">
    <text evidence="1">The sequence shown here is derived from an EMBL/GenBank/DDBJ whole genome shotgun (WGS) entry which is preliminary data.</text>
</comment>
<organism evidence="1 2">
    <name type="scientific">Caulobacter segnis</name>
    <dbReference type="NCBI Taxonomy" id="88688"/>
    <lineage>
        <taxon>Bacteria</taxon>
        <taxon>Pseudomonadati</taxon>
        <taxon>Pseudomonadota</taxon>
        <taxon>Alphaproteobacteria</taxon>
        <taxon>Caulobacterales</taxon>
        <taxon>Caulobacteraceae</taxon>
        <taxon>Caulobacter</taxon>
    </lineage>
</organism>
<sequence>MPLFRYHITCGAETRTIELRKSNPQGWLLDAVSAAFPEIASRRAADVMRLRLEPVSGVKQSWRAMLPDEPADLVIQVSETRR</sequence>
<accession>A0A2W5V0E7</accession>
<protein>
    <submittedName>
        <fullName evidence="1">Uncharacterized protein</fullName>
    </submittedName>
</protein>
<evidence type="ECO:0000313" key="1">
    <source>
        <dbReference type="EMBL" id="PZR32197.1"/>
    </source>
</evidence>
<reference evidence="1 2" key="1">
    <citation type="submission" date="2017-08" db="EMBL/GenBank/DDBJ databases">
        <title>Infants hospitalized years apart are colonized by the same room-sourced microbial strains.</title>
        <authorList>
            <person name="Brooks B."/>
            <person name="Olm M.R."/>
            <person name="Firek B.A."/>
            <person name="Baker R."/>
            <person name="Thomas B.C."/>
            <person name="Morowitz M.J."/>
            <person name="Banfield J.F."/>
        </authorList>
    </citation>
    <scope>NUCLEOTIDE SEQUENCE [LARGE SCALE GENOMIC DNA]</scope>
    <source>
        <strain evidence="1">S2_003_000_R2_4</strain>
    </source>
</reference>
<proteinExistence type="predicted"/>
<dbReference type="EMBL" id="QFQZ01000066">
    <property type="protein sequence ID" value="PZR32197.1"/>
    <property type="molecule type" value="Genomic_DNA"/>
</dbReference>
<gene>
    <name evidence="1" type="ORF">DI526_17255</name>
</gene>
<dbReference type="AlphaFoldDB" id="A0A2W5V0E7"/>
<dbReference type="Proteomes" id="UP000249393">
    <property type="component" value="Unassembled WGS sequence"/>
</dbReference>
<dbReference type="RefSeq" id="WP_304280681.1">
    <property type="nucleotide sequence ID" value="NZ_QFQZ01000066.1"/>
</dbReference>